<dbReference type="InterPro" id="IPR055495">
    <property type="entry name" value="CWD_DUF7067"/>
</dbReference>
<keyword evidence="1" id="KW-0479">Metal-binding</keyword>
<evidence type="ECO:0000256" key="3">
    <source>
        <dbReference type="SAM" id="MobiDB-lite"/>
    </source>
</evidence>
<dbReference type="InterPro" id="IPR056301">
    <property type="entry name" value="GWD-like_N_Ig"/>
</dbReference>
<evidence type="ECO:0000313" key="7">
    <source>
        <dbReference type="Proteomes" id="UP001190700"/>
    </source>
</evidence>
<sequence>MQAFPVFKSTVKSIATRRYLCQPACAEAAFAVEGQQQTHRLQGGAILYISESDLTVTIRCEPPENCPGSWQMPPLKLHWGMIVEGSQVWEIPSQEDWPSGTIRHKKSALRTPLIAENPSAPNGGAATLHFQLPARSDLREIRFAIFDTKNNHWHKDGKEDFVLDVSRGAPKNAVPDELVRVYSYLRWEQAGKPELTASQQSQEFLAAHSEILLKLQSGKSCASLMTEVGLDPPAPPQLKRQPAPIKQASSTRLRPTKE</sequence>
<evidence type="ECO:0000256" key="2">
    <source>
        <dbReference type="ARBA" id="ARBA00023277"/>
    </source>
</evidence>
<gene>
    <name evidence="6" type="ORF">CYMTET_13693</name>
</gene>
<dbReference type="AlphaFoldDB" id="A0AAE0GHW8"/>
<feature type="domain" description="DUF7067" evidence="5">
    <location>
        <begin position="176"/>
        <end position="225"/>
    </location>
</feature>
<evidence type="ECO:0000259" key="5">
    <source>
        <dbReference type="Pfam" id="PF23229"/>
    </source>
</evidence>
<organism evidence="6 7">
    <name type="scientific">Cymbomonas tetramitiformis</name>
    <dbReference type="NCBI Taxonomy" id="36881"/>
    <lineage>
        <taxon>Eukaryota</taxon>
        <taxon>Viridiplantae</taxon>
        <taxon>Chlorophyta</taxon>
        <taxon>Pyramimonadophyceae</taxon>
        <taxon>Pyramimonadales</taxon>
        <taxon>Pyramimonadaceae</taxon>
        <taxon>Cymbomonas</taxon>
    </lineage>
</organism>
<reference evidence="6 7" key="1">
    <citation type="journal article" date="2015" name="Genome Biol. Evol.">
        <title>Comparative Genomics of a Bacterivorous Green Alga Reveals Evolutionary Causalities and Consequences of Phago-Mixotrophic Mode of Nutrition.</title>
        <authorList>
            <person name="Burns J.A."/>
            <person name="Paasch A."/>
            <person name="Narechania A."/>
            <person name="Kim E."/>
        </authorList>
    </citation>
    <scope>NUCLEOTIDE SEQUENCE [LARGE SCALE GENOMIC DNA]</scope>
    <source>
        <strain evidence="6 7">PLY_AMNH</strain>
    </source>
</reference>
<comment type="caution">
    <text evidence="6">The sequence shown here is derived from an EMBL/GenBank/DDBJ whole genome shotgun (WGS) entry which is preliminary data.</text>
</comment>
<protein>
    <submittedName>
        <fullName evidence="6">Alpha-glucan water dikinase</fullName>
    </submittedName>
</protein>
<dbReference type="Proteomes" id="UP001190700">
    <property type="component" value="Unassembled WGS sequence"/>
</dbReference>
<feature type="domain" description="Alpha-glucan water dikinase-like N-terminal Ig-like" evidence="4">
    <location>
        <begin position="74"/>
        <end position="164"/>
    </location>
</feature>
<feature type="region of interest" description="Disordered" evidence="3">
    <location>
        <begin position="226"/>
        <end position="258"/>
    </location>
</feature>
<dbReference type="EMBL" id="LGRX02005497">
    <property type="protein sequence ID" value="KAK3278364.1"/>
    <property type="molecule type" value="Genomic_DNA"/>
</dbReference>
<dbReference type="GO" id="GO:0046872">
    <property type="term" value="F:metal ion binding"/>
    <property type="evidence" value="ECO:0007669"/>
    <property type="project" value="UniProtKB-KW"/>
</dbReference>
<dbReference type="Pfam" id="PF23166">
    <property type="entry name" value="Ig_N_CWD1"/>
    <property type="match status" value="1"/>
</dbReference>
<proteinExistence type="predicted"/>
<name>A0AAE0GHW8_9CHLO</name>
<feature type="compositionally biased region" description="Polar residues" evidence="3">
    <location>
        <begin position="247"/>
        <end position="258"/>
    </location>
</feature>
<evidence type="ECO:0000259" key="4">
    <source>
        <dbReference type="Pfam" id="PF23166"/>
    </source>
</evidence>
<keyword evidence="7" id="KW-1185">Reference proteome</keyword>
<evidence type="ECO:0000256" key="1">
    <source>
        <dbReference type="ARBA" id="ARBA00022723"/>
    </source>
</evidence>
<evidence type="ECO:0000313" key="6">
    <source>
        <dbReference type="EMBL" id="KAK3278364.1"/>
    </source>
</evidence>
<keyword evidence="2" id="KW-0119">Carbohydrate metabolism</keyword>
<dbReference type="Pfam" id="PF23229">
    <property type="entry name" value="DUF7067"/>
    <property type="match status" value="1"/>
</dbReference>
<accession>A0AAE0GHW8</accession>
<dbReference type="PANTHER" id="PTHR46999">
    <property type="entry name" value="ALPHA-GLUCAN WATER DIKINASE 1, CHLOROPLASTIC-RELATED"/>
    <property type="match status" value="1"/>
</dbReference>